<evidence type="ECO:0000313" key="8">
    <source>
        <dbReference type="Proteomes" id="UP000267145"/>
    </source>
</evidence>
<keyword evidence="8" id="KW-1185">Reference proteome</keyword>
<evidence type="ECO:0000256" key="4">
    <source>
        <dbReference type="ARBA" id="ARBA00023163"/>
    </source>
</evidence>
<dbReference type="InterPro" id="IPR007219">
    <property type="entry name" value="XnlR_reg_dom"/>
</dbReference>
<dbReference type="GO" id="GO:0006351">
    <property type="term" value="P:DNA-templated transcription"/>
    <property type="evidence" value="ECO:0007669"/>
    <property type="project" value="InterPro"/>
</dbReference>
<evidence type="ECO:0000256" key="2">
    <source>
        <dbReference type="ARBA" id="ARBA00022723"/>
    </source>
</evidence>
<evidence type="ECO:0000313" key="7">
    <source>
        <dbReference type="EMBL" id="RNJ57979.1"/>
    </source>
</evidence>
<keyword evidence="5" id="KW-0539">Nucleus</keyword>
<evidence type="ECO:0000256" key="3">
    <source>
        <dbReference type="ARBA" id="ARBA00023015"/>
    </source>
</evidence>
<comment type="subcellular location">
    <subcellularLocation>
        <location evidence="1">Nucleus</location>
    </subcellularLocation>
</comment>
<accession>A0A3M9YBZ1</accession>
<dbReference type="STRING" id="1051616.A0A3M9YBZ1"/>
<dbReference type="GO" id="GO:0005634">
    <property type="term" value="C:nucleus"/>
    <property type="evidence" value="ECO:0007669"/>
    <property type="project" value="UniProtKB-SubCell"/>
</dbReference>
<dbReference type="GO" id="GO:0003677">
    <property type="term" value="F:DNA binding"/>
    <property type="evidence" value="ECO:0007669"/>
    <property type="project" value="InterPro"/>
</dbReference>
<comment type="caution">
    <text evidence="7">The sequence shown here is derived from an EMBL/GenBank/DDBJ whole genome shotgun (WGS) entry which is preliminary data.</text>
</comment>
<dbReference type="GO" id="GO:0000981">
    <property type="term" value="F:DNA-binding transcription factor activity, RNA polymerase II-specific"/>
    <property type="evidence" value="ECO:0007669"/>
    <property type="project" value="InterPro"/>
</dbReference>
<protein>
    <recommendedName>
        <fullName evidence="6">Xylanolytic transcriptional activator regulatory domain-containing protein</fullName>
    </recommendedName>
</protein>
<reference evidence="7 8" key="1">
    <citation type="submission" date="2018-10" db="EMBL/GenBank/DDBJ databases">
        <title>Genome sequence of Verticillium nonalfalfae VnAa140.</title>
        <authorList>
            <person name="Stajich J.E."/>
            <person name="Kasson M.T."/>
        </authorList>
    </citation>
    <scope>NUCLEOTIDE SEQUENCE [LARGE SCALE GENOMIC DNA]</scope>
    <source>
        <strain evidence="7 8">VnAa140</strain>
    </source>
</reference>
<name>A0A3M9YBZ1_9PEZI</name>
<dbReference type="PANTHER" id="PTHR47338">
    <property type="entry name" value="ZN(II)2CYS6 TRANSCRIPTION FACTOR (EUROFUNG)-RELATED"/>
    <property type="match status" value="1"/>
</dbReference>
<dbReference type="GO" id="GO:0008270">
    <property type="term" value="F:zinc ion binding"/>
    <property type="evidence" value="ECO:0007669"/>
    <property type="project" value="InterPro"/>
</dbReference>
<dbReference type="GeneID" id="39608983"/>
<evidence type="ECO:0000259" key="6">
    <source>
        <dbReference type="Pfam" id="PF04082"/>
    </source>
</evidence>
<dbReference type="InterPro" id="IPR050815">
    <property type="entry name" value="TF_fung"/>
</dbReference>
<feature type="domain" description="Xylanolytic transcriptional activator regulatory" evidence="6">
    <location>
        <begin position="18"/>
        <end position="92"/>
    </location>
</feature>
<sequence>MECMFANLGRPTVECLIAAVLLHAQHLRLGDHARALLVSGLVARHVQTLQLNVEHDDDVLCEGPGAIPWAVKESRRRLFWACYLQDVFIECGIAQLRFISPDNFRVTILYPSTGKGLGLVTYT</sequence>
<proteinExistence type="predicted"/>
<keyword evidence="3" id="KW-0805">Transcription regulation</keyword>
<dbReference type="PANTHER" id="PTHR47338:SF7">
    <property type="entry name" value="ZN(II)2CYS6 TRANSCRIPTION FACTOR (EUROFUNG)"/>
    <property type="match status" value="1"/>
</dbReference>
<keyword evidence="4" id="KW-0804">Transcription</keyword>
<dbReference type="RefSeq" id="XP_028496137.1">
    <property type="nucleotide sequence ID" value="XM_028639453.1"/>
</dbReference>
<dbReference type="Proteomes" id="UP000267145">
    <property type="component" value="Unassembled WGS sequence"/>
</dbReference>
<keyword evidence="2" id="KW-0479">Metal-binding</keyword>
<dbReference type="Pfam" id="PF04082">
    <property type="entry name" value="Fungal_trans"/>
    <property type="match status" value="1"/>
</dbReference>
<organism evidence="7 8">
    <name type="scientific">Verticillium nonalfalfae</name>
    <dbReference type="NCBI Taxonomy" id="1051616"/>
    <lineage>
        <taxon>Eukaryota</taxon>
        <taxon>Fungi</taxon>
        <taxon>Dikarya</taxon>
        <taxon>Ascomycota</taxon>
        <taxon>Pezizomycotina</taxon>
        <taxon>Sordariomycetes</taxon>
        <taxon>Hypocreomycetidae</taxon>
        <taxon>Glomerellales</taxon>
        <taxon>Plectosphaerellaceae</taxon>
        <taxon>Verticillium</taxon>
    </lineage>
</organism>
<dbReference type="CDD" id="cd12148">
    <property type="entry name" value="fungal_TF_MHR"/>
    <property type="match status" value="1"/>
</dbReference>
<gene>
    <name evidence="7" type="ORF">D7B24_005294</name>
</gene>
<dbReference type="AlphaFoldDB" id="A0A3M9YBZ1"/>
<evidence type="ECO:0000256" key="1">
    <source>
        <dbReference type="ARBA" id="ARBA00004123"/>
    </source>
</evidence>
<dbReference type="EMBL" id="RBVV01000032">
    <property type="protein sequence ID" value="RNJ57979.1"/>
    <property type="molecule type" value="Genomic_DNA"/>
</dbReference>
<evidence type="ECO:0000256" key="5">
    <source>
        <dbReference type="ARBA" id="ARBA00023242"/>
    </source>
</evidence>